<evidence type="ECO:0000256" key="9">
    <source>
        <dbReference type="SAM" id="MobiDB-lite"/>
    </source>
</evidence>
<dbReference type="SUPFAM" id="SSF144083">
    <property type="entry name" value="Magnesium transport protein CorA, transmembrane region"/>
    <property type="match status" value="1"/>
</dbReference>
<dbReference type="EMBL" id="SJPR01000001">
    <property type="protein sequence ID" value="TWT99969.1"/>
    <property type="molecule type" value="Genomic_DNA"/>
</dbReference>
<keyword evidence="8" id="KW-0406">Ion transport</keyword>
<evidence type="ECO:0000313" key="11">
    <source>
        <dbReference type="Proteomes" id="UP000317421"/>
    </source>
</evidence>
<keyword evidence="8" id="KW-0460">Magnesium</keyword>
<dbReference type="Proteomes" id="UP000317421">
    <property type="component" value="Unassembled WGS sequence"/>
</dbReference>
<keyword evidence="4 8" id="KW-1003">Cell membrane</keyword>
<name>A0A5C6AJZ8_9BACT</name>
<keyword evidence="11" id="KW-1185">Reference proteome</keyword>
<comment type="subcellular location">
    <subcellularLocation>
        <location evidence="1">Cell membrane</location>
        <topology evidence="1">Multi-pass membrane protein</topology>
    </subcellularLocation>
    <subcellularLocation>
        <location evidence="8">Membrane</location>
        <topology evidence="8">Multi-pass membrane protein</topology>
    </subcellularLocation>
</comment>
<proteinExistence type="inferred from homology"/>
<comment type="function">
    <text evidence="8">Mediates influx of magnesium ions.</text>
</comment>
<evidence type="ECO:0000256" key="7">
    <source>
        <dbReference type="ARBA" id="ARBA00023136"/>
    </source>
</evidence>
<comment type="caution">
    <text evidence="10">The sequence shown here is derived from an EMBL/GenBank/DDBJ whole genome shotgun (WGS) entry which is preliminary data.</text>
</comment>
<keyword evidence="5 8" id="KW-0812">Transmembrane</keyword>
<evidence type="ECO:0000256" key="4">
    <source>
        <dbReference type="ARBA" id="ARBA00022475"/>
    </source>
</evidence>
<dbReference type="Gene3D" id="1.20.58.340">
    <property type="entry name" value="Magnesium transport protein CorA, transmembrane region"/>
    <property type="match status" value="2"/>
</dbReference>
<dbReference type="OrthoDB" id="9803416at2"/>
<organism evidence="10 11">
    <name type="scientific">Botrimarina colliarenosi</name>
    <dbReference type="NCBI Taxonomy" id="2528001"/>
    <lineage>
        <taxon>Bacteria</taxon>
        <taxon>Pseudomonadati</taxon>
        <taxon>Planctomycetota</taxon>
        <taxon>Planctomycetia</taxon>
        <taxon>Pirellulales</taxon>
        <taxon>Lacipirellulaceae</taxon>
        <taxon>Botrimarina</taxon>
    </lineage>
</organism>
<evidence type="ECO:0000256" key="6">
    <source>
        <dbReference type="ARBA" id="ARBA00022989"/>
    </source>
</evidence>
<evidence type="ECO:0000256" key="5">
    <source>
        <dbReference type="ARBA" id="ARBA00022692"/>
    </source>
</evidence>
<feature type="region of interest" description="Disordered" evidence="9">
    <location>
        <begin position="1"/>
        <end position="20"/>
    </location>
</feature>
<dbReference type="PANTHER" id="PTHR46494:SF1">
    <property type="entry name" value="CORA FAMILY METAL ION TRANSPORTER (EUROFUNG)"/>
    <property type="match status" value="1"/>
</dbReference>
<dbReference type="Gene3D" id="3.30.460.20">
    <property type="entry name" value="CorA soluble domain-like"/>
    <property type="match status" value="1"/>
</dbReference>
<evidence type="ECO:0000256" key="1">
    <source>
        <dbReference type="ARBA" id="ARBA00004651"/>
    </source>
</evidence>
<dbReference type="GO" id="GO:0015095">
    <property type="term" value="F:magnesium ion transmembrane transporter activity"/>
    <property type="evidence" value="ECO:0007669"/>
    <property type="project" value="UniProtKB-UniRule"/>
</dbReference>
<dbReference type="GO" id="GO:0000287">
    <property type="term" value="F:magnesium ion binding"/>
    <property type="evidence" value="ECO:0007669"/>
    <property type="project" value="TreeGrafter"/>
</dbReference>
<dbReference type="NCBIfam" id="TIGR00383">
    <property type="entry name" value="corA"/>
    <property type="match status" value="1"/>
</dbReference>
<keyword evidence="3 8" id="KW-0813">Transport</keyword>
<keyword evidence="6 8" id="KW-1133">Transmembrane helix</keyword>
<dbReference type="PANTHER" id="PTHR46494">
    <property type="entry name" value="CORA FAMILY METAL ION TRANSPORTER (EUROFUNG)"/>
    <property type="match status" value="1"/>
</dbReference>
<dbReference type="AlphaFoldDB" id="A0A5C6AJZ8"/>
<comment type="similarity">
    <text evidence="2 8">Belongs to the CorA metal ion transporter (MIT) (TC 1.A.35) family.</text>
</comment>
<reference evidence="10 11" key="1">
    <citation type="submission" date="2019-02" db="EMBL/GenBank/DDBJ databases">
        <title>Deep-cultivation of Planctomycetes and their phenomic and genomic characterization uncovers novel biology.</title>
        <authorList>
            <person name="Wiegand S."/>
            <person name="Jogler M."/>
            <person name="Boedeker C."/>
            <person name="Pinto D."/>
            <person name="Vollmers J."/>
            <person name="Rivas-Marin E."/>
            <person name="Kohn T."/>
            <person name="Peeters S.H."/>
            <person name="Heuer A."/>
            <person name="Rast P."/>
            <person name="Oberbeckmann S."/>
            <person name="Bunk B."/>
            <person name="Jeske O."/>
            <person name="Meyerdierks A."/>
            <person name="Storesund J.E."/>
            <person name="Kallscheuer N."/>
            <person name="Luecker S."/>
            <person name="Lage O.M."/>
            <person name="Pohl T."/>
            <person name="Merkel B.J."/>
            <person name="Hornburger P."/>
            <person name="Mueller R.-W."/>
            <person name="Bruemmer F."/>
            <person name="Labrenz M."/>
            <person name="Spormann A.M."/>
            <person name="Op Den Camp H."/>
            <person name="Overmann J."/>
            <person name="Amann R."/>
            <person name="Jetten M.S.M."/>
            <person name="Mascher T."/>
            <person name="Medema M.H."/>
            <person name="Devos D.P."/>
            <person name="Kaster A.-K."/>
            <person name="Ovreas L."/>
            <person name="Rohde M."/>
            <person name="Galperin M.Y."/>
            <person name="Jogler C."/>
        </authorList>
    </citation>
    <scope>NUCLEOTIDE SEQUENCE [LARGE SCALE GENOMIC DNA]</scope>
    <source>
        <strain evidence="10 11">Pla108</strain>
    </source>
</reference>
<dbReference type="InterPro" id="IPR004488">
    <property type="entry name" value="Mg/Co-transport_prot_CorA"/>
</dbReference>
<dbReference type="GO" id="GO:0015087">
    <property type="term" value="F:cobalt ion transmembrane transporter activity"/>
    <property type="evidence" value="ECO:0007669"/>
    <property type="project" value="UniProtKB-UniRule"/>
</dbReference>
<gene>
    <name evidence="8 10" type="primary">corA</name>
    <name evidence="10" type="ORF">Pla108_09130</name>
</gene>
<evidence type="ECO:0000313" key="10">
    <source>
        <dbReference type="EMBL" id="TWT99969.1"/>
    </source>
</evidence>
<dbReference type="InterPro" id="IPR045861">
    <property type="entry name" value="CorA_cytoplasmic_dom"/>
</dbReference>
<dbReference type="Pfam" id="PF01544">
    <property type="entry name" value="CorA"/>
    <property type="match status" value="1"/>
</dbReference>
<dbReference type="SUPFAM" id="SSF143865">
    <property type="entry name" value="CorA soluble domain-like"/>
    <property type="match status" value="1"/>
</dbReference>
<dbReference type="InterPro" id="IPR002523">
    <property type="entry name" value="MgTranspt_CorA/ZnTranspt_ZntB"/>
</dbReference>
<dbReference type="GO" id="GO:0050897">
    <property type="term" value="F:cobalt ion binding"/>
    <property type="evidence" value="ECO:0007669"/>
    <property type="project" value="TreeGrafter"/>
</dbReference>
<keyword evidence="7 8" id="KW-0472">Membrane</keyword>
<sequence>MFKKRHPKVGSRPGTLVIPKQSPEPRIHAIRYSPDGVTEEDITDVERMSQAFDEGAVTWIDVQGFGDRSIMKRIGEIFQMHPLLLEDVVNVPQRPKTESYTDQLLFLVRMVRRTDDDELDMEQVSMVLGKTYVLTFQERYGDVLDPVRRRIRSGKGVIRTHGPDYLAYAIADTIIDGYYPILEAIGDRLEDLEEDVVMNPTPELLRQLNQIKNRLVNLRRGVWPQREAINALVRGDFDAISDEVRIYLRDTHDHCVQTSEVAEMYREMVTGLMSTYLSSIANRTNEVMKVLTIMASIFIPLTFLAGIYGMNFEHMPELHMRWAYPAVWLTMLGTAGGMLIFFWRKGWLGR</sequence>
<dbReference type="RefSeq" id="WP_146443423.1">
    <property type="nucleotide sequence ID" value="NZ_SJPR01000001.1"/>
</dbReference>
<feature type="transmembrane region" description="Helical" evidence="8">
    <location>
        <begin position="290"/>
        <end position="310"/>
    </location>
</feature>
<protein>
    <recommendedName>
        <fullName evidence="8">Magnesium transport protein CorA</fullName>
    </recommendedName>
</protein>
<evidence type="ECO:0000256" key="3">
    <source>
        <dbReference type="ARBA" id="ARBA00022448"/>
    </source>
</evidence>
<dbReference type="FunFam" id="1.20.58.340:FF:000012">
    <property type="entry name" value="Magnesium transport protein CorA"/>
    <property type="match status" value="1"/>
</dbReference>
<accession>A0A5C6AJZ8</accession>
<evidence type="ECO:0000256" key="2">
    <source>
        <dbReference type="ARBA" id="ARBA00009765"/>
    </source>
</evidence>
<dbReference type="InterPro" id="IPR045863">
    <property type="entry name" value="CorA_TM1_TM2"/>
</dbReference>
<feature type="transmembrane region" description="Helical" evidence="8">
    <location>
        <begin position="322"/>
        <end position="343"/>
    </location>
</feature>
<dbReference type="CDD" id="cd12828">
    <property type="entry name" value="TmCorA-like_1"/>
    <property type="match status" value="1"/>
</dbReference>
<evidence type="ECO:0000256" key="8">
    <source>
        <dbReference type="RuleBase" id="RU362010"/>
    </source>
</evidence>
<dbReference type="GO" id="GO:0005886">
    <property type="term" value="C:plasma membrane"/>
    <property type="evidence" value="ECO:0007669"/>
    <property type="project" value="UniProtKB-SubCell"/>
</dbReference>